<dbReference type="Proteomes" id="UP001628179">
    <property type="component" value="Unassembled WGS sequence"/>
</dbReference>
<gene>
    <name evidence="1" type="ORF">MFIFM68171_04395</name>
</gene>
<comment type="caution">
    <text evidence="1">The sequence shown here is derived from an EMBL/GenBank/DDBJ whole genome shotgun (WGS) entry which is preliminary data.</text>
</comment>
<dbReference type="PANTHER" id="PTHR42052:SF1">
    <property type="entry name" value="ABM DOMAIN-CONTAINING PROTEIN"/>
    <property type="match status" value="1"/>
</dbReference>
<dbReference type="GeneID" id="98175138"/>
<dbReference type="PANTHER" id="PTHR42052">
    <property type="entry name" value="ABM DOMAIN-CONTAINING PROTEIN"/>
    <property type="match status" value="1"/>
</dbReference>
<name>A0ABQ0G908_9PEZI</name>
<dbReference type="InterPro" id="IPR011008">
    <property type="entry name" value="Dimeric_a/b-barrel"/>
</dbReference>
<dbReference type="SUPFAM" id="SSF54909">
    <property type="entry name" value="Dimeric alpha+beta barrel"/>
    <property type="match status" value="1"/>
</dbReference>
<dbReference type="RefSeq" id="XP_070915916.1">
    <property type="nucleotide sequence ID" value="XM_071059815.1"/>
</dbReference>
<keyword evidence="2" id="KW-1185">Reference proteome</keyword>
<dbReference type="Gene3D" id="3.30.70.100">
    <property type="match status" value="2"/>
</dbReference>
<organism evidence="1 2">
    <name type="scientific">Madurella fahalii</name>
    <dbReference type="NCBI Taxonomy" id="1157608"/>
    <lineage>
        <taxon>Eukaryota</taxon>
        <taxon>Fungi</taxon>
        <taxon>Dikarya</taxon>
        <taxon>Ascomycota</taxon>
        <taxon>Pezizomycotina</taxon>
        <taxon>Sordariomycetes</taxon>
        <taxon>Sordariomycetidae</taxon>
        <taxon>Sordariales</taxon>
        <taxon>Sordariales incertae sedis</taxon>
        <taxon>Madurella</taxon>
    </lineage>
</organism>
<reference evidence="1 2" key="1">
    <citation type="submission" date="2024-09" db="EMBL/GenBank/DDBJ databases">
        <title>Itraconazole resistance in Madurella fahalii resulting from another homologue of gene encoding cytochrome P450 14-alpha sterol demethylase (CYP51).</title>
        <authorList>
            <person name="Yoshioka I."/>
            <person name="Fahal A.H."/>
            <person name="Kaneko S."/>
            <person name="Yaguchi T."/>
        </authorList>
    </citation>
    <scope>NUCLEOTIDE SEQUENCE [LARGE SCALE GENOMIC DNA]</scope>
    <source>
        <strain evidence="1 2">IFM 68171</strain>
    </source>
</reference>
<proteinExistence type="predicted"/>
<accession>A0ABQ0G908</accession>
<dbReference type="EMBL" id="BAAFSV010000002">
    <property type="protein sequence ID" value="GAB1314185.1"/>
    <property type="molecule type" value="Genomic_DNA"/>
</dbReference>
<evidence type="ECO:0000313" key="2">
    <source>
        <dbReference type="Proteomes" id="UP001628179"/>
    </source>
</evidence>
<evidence type="ECO:0000313" key="1">
    <source>
        <dbReference type="EMBL" id="GAB1314185.1"/>
    </source>
</evidence>
<protein>
    <submittedName>
        <fullName evidence="1">ABM domain-containing protein</fullName>
    </submittedName>
</protein>
<sequence length="221" mass="24492">MAVTEFAVIHLTSTPLSNSVRELLTSSTNVQDSWHAANFPTLPSSASDRAVAWFEQIEDPSQLMTTARWDSVAAHWQWIRSDGNIGVMTALGVHIVSQDTVLFHVDADIFEEASSSGSIQLLQSPVISVSRILVASENKGAFDAKFDEVKSVLEEYASPGLVRFGWREDLEAGAKEEFVLVCGWESVEKHLDFAGAPGFDQFQGIQQFIETADIKHYKRFL</sequence>